<dbReference type="STRING" id="109280.ENSHCOP00000019622"/>
<keyword evidence="4" id="KW-0677">Repeat</keyword>
<evidence type="ECO:0000259" key="17">
    <source>
        <dbReference type="PROSITE" id="PS50916"/>
    </source>
</evidence>
<dbReference type="GO" id="GO:0008270">
    <property type="term" value="F:zinc ion binding"/>
    <property type="evidence" value="ECO:0007669"/>
    <property type="project" value="UniProtKB-KW"/>
</dbReference>
<dbReference type="Proteomes" id="UP000264820">
    <property type="component" value="Unplaced"/>
</dbReference>
<keyword evidence="19" id="KW-1185">Reference proteome</keyword>
<evidence type="ECO:0000256" key="5">
    <source>
        <dbReference type="ARBA" id="ARBA00022771"/>
    </source>
</evidence>
<comment type="subunit">
    <text evidence="10">Part of a ternary complex containing STX1A and RAB27A. Can bind both dominant negative and dominant active mutants of RAB27A. Binds STXBP1, RAB3A, RAB8A and RAB27B. Interacts with MYO5A.</text>
</comment>
<evidence type="ECO:0000256" key="13">
    <source>
        <dbReference type="ARBA" id="ARBA00082389"/>
    </source>
</evidence>
<keyword evidence="5" id="KW-0863">Zinc-finger</keyword>
<name>A0A3Q2Z119_HIPCM</name>
<evidence type="ECO:0000313" key="18">
    <source>
        <dbReference type="Ensembl" id="ENSHCOP00000019622.1"/>
    </source>
</evidence>
<keyword evidence="7" id="KW-0472">Membrane</keyword>
<dbReference type="InterPro" id="IPR043567">
    <property type="entry name" value="SYTL1-5_C2B"/>
</dbReference>
<reference evidence="18" key="2">
    <citation type="submission" date="2025-09" db="UniProtKB">
        <authorList>
            <consortium name="Ensembl"/>
        </authorList>
    </citation>
    <scope>IDENTIFICATION</scope>
</reference>
<keyword evidence="14" id="KW-0175">Coiled coil</keyword>
<keyword evidence="8" id="KW-0968">Cytoplasmic vesicle</keyword>
<comment type="subcellular location">
    <subcellularLocation>
        <location evidence="1">Cytoplasmic vesicle</location>
        <location evidence="1">Secretory vesicle membrane</location>
        <topology evidence="1">Peripheral membrane protein</topology>
    </subcellularLocation>
</comment>
<proteinExistence type="predicted"/>
<dbReference type="InterPro" id="IPR011011">
    <property type="entry name" value="Znf_FYVE_PHD"/>
</dbReference>
<dbReference type="CDD" id="cd15764">
    <property type="entry name" value="FYVE_Slp4"/>
    <property type="match status" value="1"/>
</dbReference>
<dbReference type="GO" id="GO:0031267">
    <property type="term" value="F:small GTPase binding"/>
    <property type="evidence" value="ECO:0007669"/>
    <property type="project" value="InterPro"/>
</dbReference>
<dbReference type="Ensembl" id="ENSHCOT00000008288.1">
    <property type="protein sequence ID" value="ENSHCOP00000019622.1"/>
    <property type="gene ID" value="ENSHCOG00000005074.1"/>
</dbReference>
<feature type="region of interest" description="Disordered" evidence="15">
    <location>
        <begin position="155"/>
        <end position="217"/>
    </location>
</feature>
<dbReference type="PANTHER" id="PTHR45716">
    <property type="entry name" value="BITESIZE, ISOFORM I"/>
    <property type="match status" value="1"/>
</dbReference>
<dbReference type="InterPro" id="IPR010911">
    <property type="entry name" value="Rab_BD"/>
</dbReference>
<dbReference type="GO" id="GO:0006886">
    <property type="term" value="P:intracellular protein transport"/>
    <property type="evidence" value="ECO:0007669"/>
    <property type="project" value="InterPro"/>
</dbReference>
<dbReference type="Gene3D" id="2.60.40.150">
    <property type="entry name" value="C2 domain"/>
    <property type="match status" value="2"/>
</dbReference>
<comment type="function">
    <text evidence="9">Modulates exocytosis of dense-core granules and secretion of hormones in the pancreas and the pituitary. Interacts with vesicles containing negatively charged phospholipids in a Ca(2+)-independent manner.</text>
</comment>
<dbReference type="GO" id="GO:0042043">
    <property type="term" value="F:neurexin family protein binding"/>
    <property type="evidence" value="ECO:0007669"/>
    <property type="project" value="TreeGrafter"/>
</dbReference>
<dbReference type="GO" id="GO:0005886">
    <property type="term" value="C:plasma membrane"/>
    <property type="evidence" value="ECO:0007669"/>
    <property type="project" value="TreeGrafter"/>
</dbReference>
<evidence type="ECO:0000259" key="16">
    <source>
        <dbReference type="PROSITE" id="PS50004"/>
    </source>
</evidence>
<dbReference type="Pfam" id="PF02318">
    <property type="entry name" value="FYVE_2"/>
    <property type="match status" value="1"/>
</dbReference>
<dbReference type="InterPro" id="IPR000008">
    <property type="entry name" value="C2_dom"/>
</dbReference>
<evidence type="ECO:0000256" key="11">
    <source>
        <dbReference type="ARBA" id="ARBA00072166"/>
    </source>
</evidence>
<dbReference type="CDD" id="cd04020">
    <property type="entry name" value="C2B_SLP_1-2-3-4"/>
    <property type="match status" value="1"/>
</dbReference>
<evidence type="ECO:0000256" key="1">
    <source>
        <dbReference type="ARBA" id="ARBA00004268"/>
    </source>
</evidence>
<dbReference type="Gene3D" id="3.30.40.10">
    <property type="entry name" value="Zinc/RING finger domain, C3HC4 (zinc finger)"/>
    <property type="match status" value="1"/>
</dbReference>
<dbReference type="GO" id="GO:0070382">
    <property type="term" value="C:exocytic vesicle"/>
    <property type="evidence" value="ECO:0007669"/>
    <property type="project" value="TreeGrafter"/>
</dbReference>
<evidence type="ECO:0000256" key="8">
    <source>
        <dbReference type="ARBA" id="ARBA00023329"/>
    </source>
</evidence>
<feature type="coiled-coil region" evidence="14">
    <location>
        <begin position="25"/>
        <end position="52"/>
    </location>
</feature>
<dbReference type="FunFam" id="3.30.40.10:FF:000018">
    <property type="entry name" value="Synaptotagmin-like 5, isoform CRA_a"/>
    <property type="match status" value="1"/>
</dbReference>
<dbReference type="GO" id="GO:0030658">
    <property type="term" value="C:transport vesicle membrane"/>
    <property type="evidence" value="ECO:0007669"/>
    <property type="project" value="UniProtKB-SubCell"/>
</dbReference>
<sequence length="970" mass="109145">MPQPIDNIDLDFLSDTERDLILEVLRRDEVLRQAEEQRIRKLKAELLEIKRKGAKRGSIRYSQRSCARCHGSLSLLAFSSNHCQCCHHLVCRKCRANLPDGSWLCSVCVKESDMRKSTGDWFYNLRVNRFSTMPGHELVRSSLRKRPAMKKYATMGDVLLRNSDSSRGPPVPVPRHKVSATDKRPSSENSDSVTSTASFEPKEDGIFSHGPPSEYSGSVASTVSFERKGIDDLFKPSQSDAELSELTSLTSSKTGHESGRVTPDLPRRAVLPPHYNQSSVTLLPDAISIHSYSCEAEAAPEINQAIPSQEFDVDKLFKKSIQHVHDPPDDGMDVGKQPDSYKVPVEVKSQFGQLLDTQVPEIEQAVPSREFDVDEHFKTVNNIENHPERANIGLEVSDQSHSYQNLADIKTQSVHGLAMEVTEIKQVSPNPEFDVENLSRKGLKHIENPPACVENEPDVCDQPHSHAIPVPAPRQFVKGLNTQVPKMKQASSSPEFDGDELFKKSVKNIENPPDCLKYGLEVCDQPDMYETVLDVTSQFEQSLDTQNPEIKQVCPSPELDVQKLFKKSVTRTQNIHEHHSTLDLRDNRDTLTVPMGNRSQSVPDLDMQDDEEEDIDSLVNTHRNSMASSASSMSVSMTSIYSDSGDSYSVDVRGEVVFSMFYDEPTQSLQVLIKECRKLACGDSLRQFSNPYVKCYLLPDKSRQSKRKTTIKRHTCDPVYEETFKYNIRRNQLLTRSMLISVWHHGHLGSNPFLGEVEIALDCYDLDCPQEECMALMTKAPCCIPASAFTQFKGELMISLKYVTPKGPRLQKFKGKKVVEVEGGELHILIKEAKNLMAMKGGGGTSDSFVKGYLFPSKSKTTKRKTPVVKKSLNPHYGHTFVYKELTLEQLRTMCLELTVWDREPMLSNEFLGGVRLSSGEGTVKIGNQEVEMDSVGEEVSLWKKMMQYPDSWAEGTLPLRTTMRKKKGK</sequence>
<evidence type="ECO:0000256" key="2">
    <source>
        <dbReference type="ARBA" id="ARBA00022553"/>
    </source>
</evidence>
<keyword evidence="2" id="KW-0597">Phosphoprotein</keyword>
<dbReference type="FunFam" id="2.60.40.150:FF:000121">
    <property type="entry name" value="Synaptotagmin-like 4, isoform CRA_a"/>
    <property type="match status" value="1"/>
</dbReference>
<evidence type="ECO:0000256" key="15">
    <source>
        <dbReference type="SAM" id="MobiDB-lite"/>
    </source>
</evidence>
<evidence type="ECO:0000256" key="14">
    <source>
        <dbReference type="SAM" id="Coils"/>
    </source>
</evidence>
<organism evidence="18 19">
    <name type="scientific">Hippocampus comes</name>
    <name type="common">Tiger tail seahorse</name>
    <dbReference type="NCBI Taxonomy" id="109280"/>
    <lineage>
        <taxon>Eukaryota</taxon>
        <taxon>Metazoa</taxon>
        <taxon>Chordata</taxon>
        <taxon>Craniata</taxon>
        <taxon>Vertebrata</taxon>
        <taxon>Euteleostomi</taxon>
        <taxon>Actinopterygii</taxon>
        <taxon>Neopterygii</taxon>
        <taxon>Teleostei</taxon>
        <taxon>Neoteleostei</taxon>
        <taxon>Acanthomorphata</taxon>
        <taxon>Syngnathiaria</taxon>
        <taxon>Syngnathiformes</taxon>
        <taxon>Syngnathoidei</taxon>
        <taxon>Syngnathidae</taxon>
        <taxon>Hippocampus</taxon>
    </lineage>
</organism>
<evidence type="ECO:0000256" key="3">
    <source>
        <dbReference type="ARBA" id="ARBA00022723"/>
    </source>
</evidence>
<evidence type="ECO:0000256" key="4">
    <source>
        <dbReference type="ARBA" id="ARBA00022737"/>
    </source>
</evidence>
<feature type="region of interest" description="Disordered" evidence="15">
    <location>
        <begin position="239"/>
        <end position="269"/>
    </location>
</feature>
<feature type="domain" description="RabBD" evidence="17">
    <location>
        <begin position="7"/>
        <end position="125"/>
    </location>
</feature>
<dbReference type="SUPFAM" id="SSF49562">
    <property type="entry name" value="C2 domain (Calcium/lipid-binding domain, CaLB)"/>
    <property type="match status" value="2"/>
</dbReference>
<dbReference type="PROSITE" id="PS50916">
    <property type="entry name" value="RABBD"/>
    <property type="match status" value="1"/>
</dbReference>
<dbReference type="PROSITE" id="PS50004">
    <property type="entry name" value="C2"/>
    <property type="match status" value="2"/>
</dbReference>
<protein>
    <recommendedName>
        <fullName evidence="11">Synaptotagmin-like protein 4</fullName>
    </recommendedName>
    <alternativeName>
        <fullName evidence="12">Exophilin-2</fullName>
    </alternativeName>
    <alternativeName>
        <fullName evidence="13">Granuphilin</fullName>
    </alternativeName>
</protein>
<evidence type="ECO:0000256" key="10">
    <source>
        <dbReference type="ARBA" id="ARBA00063761"/>
    </source>
</evidence>
<dbReference type="InterPro" id="IPR041282">
    <property type="entry name" value="FYVE_2"/>
</dbReference>
<evidence type="ECO:0000313" key="19">
    <source>
        <dbReference type="Proteomes" id="UP000264820"/>
    </source>
</evidence>
<reference evidence="18" key="1">
    <citation type="submission" date="2025-08" db="UniProtKB">
        <authorList>
            <consortium name="Ensembl"/>
        </authorList>
    </citation>
    <scope>IDENTIFICATION</scope>
</reference>
<dbReference type="PANTHER" id="PTHR45716:SF4">
    <property type="entry name" value="SYNAPTOTAGMIN-LIKE PROTEIN 4"/>
    <property type="match status" value="1"/>
</dbReference>
<accession>A0A3Q2Z119</accession>
<evidence type="ECO:0000256" key="9">
    <source>
        <dbReference type="ARBA" id="ARBA00053613"/>
    </source>
</evidence>
<dbReference type="InterPro" id="IPR044134">
    <property type="entry name" value="FYVE_Slp4"/>
</dbReference>
<evidence type="ECO:0000256" key="6">
    <source>
        <dbReference type="ARBA" id="ARBA00022833"/>
    </source>
</evidence>
<keyword evidence="6" id="KW-0862">Zinc</keyword>
<evidence type="ECO:0000256" key="12">
    <source>
        <dbReference type="ARBA" id="ARBA00075520"/>
    </source>
</evidence>
<dbReference type="InterPro" id="IPR013083">
    <property type="entry name" value="Znf_RING/FYVE/PHD"/>
</dbReference>
<dbReference type="OMA" id="WECERTH"/>
<dbReference type="SUPFAM" id="SSF57903">
    <property type="entry name" value="FYVE/PHD zinc finger"/>
    <property type="match status" value="1"/>
</dbReference>
<dbReference type="GeneTree" id="ENSGT00940000159060"/>
<dbReference type="GO" id="GO:0006887">
    <property type="term" value="P:exocytosis"/>
    <property type="evidence" value="ECO:0007669"/>
    <property type="project" value="TreeGrafter"/>
</dbReference>
<feature type="domain" description="C2" evidence="16">
    <location>
        <begin position="805"/>
        <end position="935"/>
    </location>
</feature>
<dbReference type="AlphaFoldDB" id="A0A3Q2Z119"/>
<evidence type="ECO:0000256" key="7">
    <source>
        <dbReference type="ARBA" id="ARBA00023136"/>
    </source>
</evidence>
<dbReference type="SMART" id="SM00239">
    <property type="entry name" value="C2"/>
    <property type="match status" value="2"/>
</dbReference>
<dbReference type="InterPro" id="IPR035892">
    <property type="entry name" value="C2_domain_sf"/>
</dbReference>
<dbReference type="Pfam" id="PF00168">
    <property type="entry name" value="C2"/>
    <property type="match status" value="2"/>
</dbReference>
<keyword evidence="3" id="KW-0479">Metal-binding</keyword>
<feature type="compositionally biased region" description="Polar residues" evidence="15">
    <location>
        <begin position="187"/>
        <end position="198"/>
    </location>
</feature>
<feature type="domain" description="C2" evidence="16">
    <location>
        <begin position="652"/>
        <end position="774"/>
    </location>
</feature>
<dbReference type="FunFam" id="2.60.40.150:FF:000006">
    <property type="entry name" value="Synaptotagmin-like 5, isoform CRA_a"/>
    <property type="match status" value="1"/>
</dbReference>